<evidence type="ECO:0000259" key="1">
    <source>
        <dbReference type="Pfam" id="PF26534"/>
    </source>
</evidence>
<sequence length="112" mass="12324">MSVPLVKPKVIYSAHIEYNSPVRIHIIKMKFSIVASALIFGLAIAAPAADALHWPSICLSQPEANAYIQKFIGVFGRIDPNARQTGEKILADDFMEYSNSIRSLQDLPVGNL</sequence>
<dbReference type="RefSeq" id="XP_007931464.1">
    <property type="nucleotide sequence ID" value="XM_007933273.1"/>
</dbReference>
<dbReference type="VEuPathDB" id="FungiDB:MYCFIDRAFT_200130"/>
<name>M2YIT6_PSEFD</name>
<proteinExistence type="predicted"/>
<dbReference type="HOGENOM" id="CLU_2146953_0_0_1"/>
<protein>
    <recommendedName>
        <fullName evidence="1">NTF2-like domain-containing protein</fullName>
    </recommendedName>
</protein>
<keyword evidence="3" id="KW-1185">Reference proteome</keyword>
<dbReference type="Pfam" id="PF26534">
    <property type="entry name" value="NTF2_7"/>
    <property type="match status" value="1"/>
</dbReference>
<accession>M2YIT6</accession>
<dbReference type="Proteomes" id="UP000016932">
    <property type="component" value="Unassembled WGS sequence"/>
</dbReference>
<feature type="domain" description="NTF2-like" evidence="1">
    <location>
        <begin position="58"/>
        <end position="111"/>
    </location>
</feature>
<dbReference type="AlphaFoldDB" id="M2YIT6"/>
<organism evidence="2 3">
    <name type="scientific">Pseudocercospora fijiensis (strain CIRAD86)</name>
    <name type="common">Black leaf streak disease fungus</name>
    <name type="synonym">Mycosphaerella fijiensis</name>
    <dbReference type="NCBI Taxonomy" id="383855"/>
    <lineage>
        <taxon>Eukaryota</taxon>
        <taxon>Fungi</taxon>
        <taxon>Dikarya</taxon>
        <taxon>Ascomycota</taxon>
        <taxon>Pezizomycotina</taxon>
        <taxon>Dothideomycetes</taxon>
        <taxon>Dothideomycetidae</taxon>
        <taxon>Mycosphaerellales</taxon>
        <taxon>Mycosphaerellaceae</taxon>
        <taxon>Pseudocercospora</taxon>
    </lineage>
</organism>
<reference evidence="2 3" key="1">
    <citation type="journal article" date="2012" name="PLoS Pathog.">
        <title>Diverse lifestyles and strategies of plant pathogenesis encoded in the genomes of eighteen Dothideomycetes fungi.</title>
        <authorList>
            <person name="Ohm R.A."/>
            <person name="Feau N."/>
            <person name="Henrissat B."/>
            <person name="Schoch C.L."/>
            <person name="Horwitz B.A."/>
            <person name="Barry K.W."/>
            <person name="Condon B.J."/>
            <person name="Copeland A.C."/>
            <person name="Dhillon B."/>
            <person name="Glaser F."/>
            <person name="Hesse C.N."/>
            <person name="Kosti I."/>
            <person name="LaButti K."/>
            <person name="Lindquist E.A."/>
            <person name="Lucas S."/>
            <person name="Salamov A.A."/>
            <person name="Bradshaw R.E."/>
            <person name="Ciuffetti L."/>
            <person name="Hamelin R.C."/>
            <person name="Kema G.H.J."/>
            <person name="Lawrence C."/>
            <person name="Scott J.A."/>
            <person name="Spatafora J.W."/>
            <person name="Turgeon B.G."/>
            <person name="de Wit P.J.G.M."/>
            <person name="Zhong S."/>
            <person name="Goodwin S.B."/>
            <person name="Grigoriev I.V."/>
        </authorList>
    </citation>
    <scope>NUCLEOTIDE SEQUENCE [LARGE SCALE GENOMIC DNA]</scope>
    <source>
        <strain evidence="2 3">CIRAD86</strain>
    </source>
</reference>
<evidence type="ECO:0000313" key="3">
    <source>
        <dbReference type="Proteomes" id="UP000016932"/>
    </source>
</evidence>
<dbReference type="GeneID" id="19335848"/>
<dbReference type="EMBL" id="KB446564">
    <property type="protein sequence ID" value="EME77670.1"/>
    <property type="molecule type" value="Genomic_DNA"/>
</dbReference>
<dbReference type="KEGG" id="pfj:MYCFIDRAFT_200130"/>
<dbReference type="OrthoDB" id="5596743at2759"/>
<dbReference type="InterPro" id="IPR058645">
    <property type="entry name" value="NTF2-like_dom_7"/>
</dbReference>
<gene>
    <name evidence="2" type="ORF">MYCFIDRAFT_200130</name>
</gene>
<evidence type="ECO:0000313" key="2">
    <source>
        <dbReference type="EMBL" id="EME77670.1"/>
    </source>
</evidence>